<evidence type="ECO:0000313" key="2">
    <source>
        <dbReference type="Proteomes" id="UP001527052"/>
    </source>
</evidence>
<dbReference type="Gene3D" id="3.30.420.240">
    <property type="match status" value="1"/>
</dbReference>
<proteinExistence type="predicted"/>
<dbReference type="EMBL" id="JAMDLZ010000012">
    <property type="protein sequence ID" value="MCY9546792.1"/>
    <property type="molecule type" value="Genomic_DNA"/>
</dbReference>
<dbReference type="NCBIfam" id="TIGR01630">
    <property type="entry name" value="psiM2_ORF9"/>
    <property type="match status" value="1"/>
</dbReference>
<comment type="caution">
    <text evidence="1">The sequence shown here is derived from an EMBL/GenBank/DDBJ whole genome shotgun (WGS) entry which is preliminary data.</text>
</comment>
<accession>A0ABT4EMA6</accession>
<dbReference type="InterPro" id="IPR006517">
    <property type="entry name" value="Phage_terminase_lsu-like_C"/>
</dbReference>
<reference evidence="1 2" key="1">
    <citation type="submission" date="2022-05" db="EMBL/GenBank/DDBJ databases">
        <title>Genome Sequencing of Bee-Associated Microbes.</title>
        <authorList>
            <person name="Dunlap C."/>
        </authorList>
    </citation>
    <scope>NUCLEOTIDE SEQUENCE [LARGE SCALE GENOMIC DNA]</scope>
    <source>
        <strain evidence="1 2">NRRL BD-083</strain>
    </source>
</reference>
<keyword evidence="2" id="KW-1185">Reference proteome</keyword>
<evidence type="ECO:0000313" key="1">
    <source>
        <dbReference type="EMBL" id="MCY9546792.1"/>
    </source>
</evidence>
<organism evidence="1 2">
    <name type="scientific">Lysinibacillus xylanilyticus</name>
    <dbReference type="NCBI Taxonomy" id="582475"/>
    <lineage>
        <taxon>Bacteria</taxon>
        <taxon>Bacillati</taxon>
        <taxon>Bacillota</taxon>
        <taxon>Bacilli</taxon>
        <taxon>Bacillales</taxon>
        <taxon>Bacillaceae</taxon>
        <taxon>Lysinibacillus</taxon>
    </lineage>
</organism>
<dbReference type="InterPro" id="IPR027417">
    <property type="entry name" value="P-loop_NTPase"/>
</dbReference>
<dbReference type="Gene3D" id="3.40.50.300">
    <property type="entry name" value="P-loop containing nucleotide triphosphate hydrolases"/>
    <property type="match status" value="1"/>
</dbReference>
<name>A0ABT4EMA6_9BACI</name>
<protein>
    <submittedName>
        <fullName evidence="1">Phage terminase large subunit</fullName>
    </submittedName>
</protein>
<sequence>MAWVDGEWLERNKREALIAVYREYIETIDTKYADIDDIISAGLIDDYHARLTELKRLERIHRCESDLLYFVYEYFSDEVNPDNEVNLIPKGQHFLDAADFHRELCGLLDDIAKGKSESNVAWSVGRRHAKTAYLSNAFLCHQVVYRKQKYIIEVSETTDVAADFIKFTAQNLKFNERLRADFGELLYQKSQANEVDNKLEFITTSGTKVEAKGMGTQMRGLRHLSNRPGLFLLDDLESNANTNTPELRTKNLHWFRSEMMEALGFGGICIYMGTILGPDSLLNHVITQRKDFISRKFPAILAWTEREDLWDQWREIYNSDDVASNEKANAFYVENEKEMLRGTKTLWPQMYSYKYFMEKCESMGGRAFNQEYLGNPTDPDSQIFKPEEFTYFYDSELDGMKVDYYAAVDFAMGKEKGDYSAIVTLARNRETGTCYVVDTFIERVHPDILLNTVVKKALQYQYAGIAVEAQMAQEWFAHKVKDELQRYGYPGITRVKEVKQRMRKSLRIEALLPDIQNGKIRFSKKHRLLIEQLELYPNARHDDGPDALAMAFQLAQGTKKIQLQEKPAWL</sequence>
<gene>
    <name evidence="1" type="primary">terL</name>
    <name evidence="1" type="ORF">M5W82_07475</name>
</gene>
<dbReference type="Proteomes" id="UP001527052">
    <property type="component" value="Unassembled WGS sequence"/>
</dbReference>
<dbReference type="RefSeq" id="WP_268636978.1">
    <property type="nucleotide sequence ID" value="NZ_JAMDLZ010000012.1"/>
</dbReference>